<dbReference type="AlphaFoldDB" id="A0A5B2TJU2"/>
<dbReference type="Pfam" id="PF03160">
    <property type="entry name" value="Calx-beta"/>
    <property type="match status" value="2"/>
</dbReference>
<dbReference type="InterPro" id="IPR038081">
    <property type="entry name" value="CalX-like_sf"/>
</dbReference>
<dbReference type="InterPro" id="IPR012291">
    <property type="entry name" value="CBM2_carb-bd_dom_sf"/>
</dbReference>
<evidence type="ECO:0000256" key="11">
    <source>
        <dbReference type="SAM" id="MobiDB-lite"/>
    </source>
</evidence>
<dbReference type="GO" id="GO:0030247">
    <property type="term" value="F:polysaccharide binding"/>
    <property type="evidence" value="ECO:0007669"/>
    <property type="project" value="UniProtKB-UniRule"/>
</dbReference>
<dbReference type="GO" id="GO:0008810">
    <property type="term" value="F:cellulase activity"/>
    <property type="evidence" value="ECO:0007669"/>
    <property type="project" value="UniProtKB-EC"/>
</dbReference>
<dbReference type="SUPFAM" id="SSF49384">
    <property type="entry name" value="Carbohydrate-binding domain"/>
    <property type="match status" value="2"/>
</dbReference>
<accession>A0A5B2TJU2</accession>
<dbReference type="InterPro" id="IPR001919">
    <property type="entry name" value="CBD2"/>
</dbReference>
<organism evidence="13 14">
    <name type="scientific">Teichococcus oryzae</name>
    <dbReference type="NCBI Taxonomy" id="1608942"/>
    <lineage>
        <taxon>Bacteria</taxon>
        <taxon>Pseudomonadati</taxon>
        <taxon>Pseudomonadota</taxon>
        <taxon>Alphaproteobacteria</taxon>
        <taxon>Acetobacterales</taxon>
        <taxon>Roseomonadaceae</taxon>
        <taxon>Roseomonas</taxon>
    </lineage>
</organism>
<dbReference type="InterPro" id="IPR003644">
    <property type="entry name" value="Calx_beta"/>
</dbReference>
<dbReference type="InterPro" id="IPR017853">
    <property type="entry name" value="GH"/>
</dbReference>
<dbReference type="EC" id="3.2.1.4" evidence="2"/>
<dbReference type="SUPFAM" id="SSF141072">
    <property type="entry name" value="CalX-like"/>
    <property type="match status" value="2"/>
</dbReference>
<dbReference type="PROSITE" id="PS00659">
    <property type="entry name" value="GLYCOSYL_HYDROL_F5"/>
    <property type="match status" value="1"/>
</dbReference>
<feature type="region of interest" description="Disordered" evidence="11">
    <location>
        <begin position="680"/>
        <end position="727"/>
    </location>
</feature>
<keyword evidence="8" id="KW-0119">Carbohydrate metabolism</keyword>
<evidence type="ECO:0000256" key="6">
    <source>
        <dbReference type="ARBA" id="ARBA00022837"/>
    </source>
</evidence>
<dbReference type="SMART" id="SM00637">
    <property type="entry name" value="CBD_II"/>
    <property type="match status" value="2"/>
</dbReference>
<gene>
    <name evidence="13" type="ORF">F0Q34_03555</name>
</gene>
<dbReference type="Pfam" id="PF00553">
    <property type="entry name" value="CBM_2"/>
    <property type="match status" value="2"/>
</dbReference>
<evidence type="ECO:0000256" key="3">
    <source>
        <dbReference type="ARBA" id="ARBA00022729"/>
    </source>
</evidence>
<evidence type="ECO:0000256" key="1">
    <source>
        <dbReference type="ARBA" id="ARBA00000966"/>
    </source>
</evidence>
<evidence type="ECO:0000256" key="9">
    <source>
        <dbReference type="ARBA" id="ARBA00023295"/>
    </source>
</evidence>
<evidence type="ECO:0000256" key="4">
    <source>
        <dbReference type="ARBA" id="ARBA00022737"/>
    </source>
</evidence>
<evidence type="ECO:0000256" key="7">
    <source>
        <dbReference type="ARBA" id="ARBA00023001"/>
    </source>
</evidence>
<sequence>MPSTLTYSVPNSWTGGFIGNMALNGGEAGLDGWTIAFDAGFAITNIWGAEIVSHVGTHYVLRNLEWNAKVPAGGGISFGFQGSGDGAATALTLNGVAQGGTVPEAPPVPPVIRVGGGEAAEADGALAFTVSLDKPASGPVTVAYATADGTALAGSDYVAAQGSVVFSAGETSKTVRITLLDDATHEGAESFSLLLANPSGATLAPGGLAIGSIRDDDPLPAPLPVLSVADAAGPEGSPDDGAAYGFFSTRGNQIVDSAGQPVRIAGVNWFGLESGNLAPHGLWARGYKEMMEQMKEEGFNTIRLPFSSELLHTAQRLNGIDFSKNPDLAGLSGLQVMDKIIDYAGEIGLRVILDHHRGSAGAGTSGNGLWYGEGYTEAQWIADWTMLAGRYAGNATVIGADLHNEPYNGSWGGGGANDWAAAAERAGNAVLSANPDWLIFVEGVGTYQGEGYWWGGNLMGVRDRPVQLDLPGKLVYSAHDYPNSIYGQSWFSGPGWENELTAKFDEMWGYIYREGIAPVYLGEFGSKLADPKDLVWLEKITAYLAGDLDADGMRDIPAGDHGVSWTWWSWNPNSGDTGGILADDWATVITAKTAWLDPLMDDLGAPAEGAAAGARSLHFAVTLSAAAAQDVWVDYATMPGTADSADFTPITGTLHFAPGETAKTVAVVLTADNRVEGDEQFTLQLSNPRGATGGQLTGTGTIRDDDAAASPPVVPPPEPPTEPPATAGLEGSYSLANAWDGGFQGSVAVQNNGPAAVSGWTLRLDMPFDITQIWNAEIVSRDADGYLIRNASWNGVLGDEQTASFGFLGTGTGRASEVDLVFG</sequence>
<evidence type="ECO:0000313" key="14">
    <source>
        <dbReference type="Proteomes" id="UP000322110"/>
    </source>
</evidence>
<comment type="catalytic activity">
    <reaction evidence="1">
        <text>Endohydrolysis of (1-&gt;4)-beta-D-glucosidic linkages in cellulose, lichenin and cereal beta-D-glucans.</text>
        <dbReference type="EC" id="3.2.1.4"/>
    </reaction>
</comment>
<evidence type="ECO:0000256" key="5">
    <source>
        <dbReference type="ARBA" id="ARBA00022801"/>
    </source>
</evidence>
<proteinExistence type="predicted"/>
<comment type="caution">
    <text evidence="13">The sequence shown here is derived from an EMBL/GenBank/DDBJ whole genome shotgun (WGS) entry which is preliminary data.</text>
</comment>
<dbReference type="PANTHER" id="PTHR35923:SF2">
    <property type="entry name" value="ENDOGLUCANASE"/>
    <property type="match status" value="1"/>
</dbReference>
<feature type="domain" description="CBM2" evidence="12">
    <location>
        <begin position="722"/>
        <end position="823"/>
    </location>
</feature>
<dbReference type="OrthoDB" id="1153097at2"/>
<evidence type="ECO:0000256" key="8">
    <source>
        <dbReference type="ARBA" id="ARBA00023277"/>
    </source>
</evidence>
<dbReference type="GO" id="GO:0030245">
    <property type="term" value="P:cellulose catabolic process"/>
    <property type="evidence" value="ECO:0007669"/>
    <property type="project" value="UniProtKB-KW"/>
</dbReference>
<dbReference type="SUPFAM" id="SSF51445">
    <property type="entry name" value="(Trans)glycosidases"/>
    <property type="match status" value="1"/>
</dbReference>
<protein>
    <recommendedName>
        <fullName evidence="2">cellulase</fullName>
        <ecNumber evidence="2">3.2.1.4</ecNumber>
    </recommendedName>
</protein>
<keyword evidence="7" id="KW-0136">Cellulose degradation</keyword>
<evidence type="ECO:0000256" key="2">
    <source>
        <dbReference type="ARBA" id="ARBA00012601"/>
    </source>
</evidence>
<dbReference type="Proteomes" id="UP000322110">
    <property type="component" value="Unassembled WGS sequence"/>
</dbReference>
<dbReference type="Gene3D" id="2.60.40.290">
    <property type="match status" value="2"/>
</dbReference>
<dbReference type="RefSeq" id="WP_149810732.1">
    <property type="nucleotide sequence ID" value="NZ_VUKA01000001.1"/>
</dbReference>
<evidence type="ECO:0000259" key="12">
    <source>
        <dbReference type="PROSITE" id="PS51173"/>
    </source>
</evidence>
<dbReference type="PANTHER" id="PTHR35923">
    <property type="entry name" value="MAJOR EXTRACELLULAR ENDOGLUCANASE"/>
    <property type="match status" value="1"/>
</dbReference>
<feature type="domain" description="CBM2" evidence="12">
    <location>
        <begin position="1"/>
        <end position="101"/>
    </location>
</feature>
<reference evidence="13 14" key="1">
    <citation type="journal article" date="2015" name="Int. J. Syst. Evol. Microbiol.">
        <title>Roseomonas oryzae sp. nov., isolated from paddy rhizosphere soil.</title>
        <authorList>
            <person name="Ramaprasad E.V."/>
            <person name="Sasikala Ch."/>
            <person name="Ramana Ch.V."/>
        </authorList>
    </citation>
    <scope>NUCLEOTIDE SEQUENCE [LARGE SCALE GENOMIC DNA]</scope>
    <source>
        <strain evidence="13 14">KCTC 42542</strain>
    </source>
</reference>
<dbReference type="PROSITE" id="PS51173">
    <property type="entry name" value="CBM2"/>
    <property type="match status" value="2"/>
</dbReference>
<dbReference type="InterPro" id="IPR008965">
    <property type="entry name" value="CBM2/CBM3_carb-bd_dom_sf"/>
</dbReference>
<dbReference type="InterPro" id="IPR001547">
    <property type="entry name" value="Glyco_hydro_5"/>
</dbReference>
<keyword evidence="4" id="KW-0677">Repeat</keyword>
<evidence type="ECO:0000313" key="13">
    <source>
        <dbReference type="EMBL" id="KAA2214777.1"/>
    </source>
</evidence>
<name>A0A5B2TJU2_9PROT</name>
<keyword evidence="3" id="KW-0732">Signal</keyword>
<feature type="compositionally biased region" description="Pro residues" evidence="11">
    <location>
        <begin position="712"/>
        <end position="723"/>
    </location>
</feature>
<dbReference type="GO" id="GO:0016020">
    <property type="term" value="C:membrane"/>
    <property type="evidence" value="ECO:0007669"/>
    <property type="project" value="InterPro"/>
</dbReference>
<keyword evidence="5 13" id="KW-0378">Hydrolase</keyword>
<dbReference type="Pfam" id="PF00150">
    <property type="entry name" value="Cellulase"/>
    <property type="match status" value="1"/>
</dbReference>
<evidence type="ECO:0000256" key="10">
    <source>
        <dbReference type="ARBA" id="ARBA00023326"/>
    </source>
</evidence>
<keyword evidence="6" id="KW-0106">Calcium</keyword>
<keyword evidence="14" id="KW-1185">Reference proteome</keyword>
<dbReference type="GO" id="GO:0007154">
    <property type="term" value="P:cell communication"/>
    <property type="evidence" value="ECO:0007669"/>
    <property type="project" value="InterPro"/>
</dbReference>
<dbReference type="InterPro" id="IPR018087">
    <property type="entry name" value="Glyco_hydro_5_CS"/>
</dbReference>
<keyword evidence="10" id="KW-0624">Polysaccharide degradation</keyword>
<dbReference type="EMBL" id="VUKA01000001">
    <property type="protein sequence ID" value="KAA2214777.1"/>
    <property type="molecule type" value="Genomic_DNA"/>
</dbReference>
<dbReference type="SMART" id="SM00237">
    <property type="entry name" value="Calx_beta"/>
    <property type="match status" value="2"/>
</dbReference>
<dbReference type="Gene3D" id="3.20.20.80">
    <property type="entry name" value="Glycosidases"/>
    <property type="match status" value="1"/>
</dbReference>
<dbReference type="Gene3D" id="2.60.40.2030">
    <property type="match status" value="2"/>
</dbReference>
<keyword evidence="9" id="KW-0326">Glycosidase</keyword>